<keyword evidence="3" id="KW-1185">Reference proteome</keyword>
<feature type="domain" description="Protein kinase" evidence="1">
    <location>
        <begin position="1"/>
        <end position="115"/>
    </location>
</feature>
<dbReference type="InterPro" id="IPR000719">
    <property type="entry name" value="Prot_kinase_dom"/>
</dbReference>
<gene>
    <name evidence="2" type="ORF">F3Y22_tig00002840pilonHSYRG01233</name>
</gene>
<dbReference type="Pfam" id="PF00069">
    <property type="entry name" value="Pkinase"/>
    <property type="match status" value="1"/>
</dbReference>
<dbReference type="OrthoDB" id="1730470at2759"/>
<reference evidence="2" key="1">
    <citation type="submission" date="2019-09" db="EMBL/GenBank/DDBJ databases">
        <title>Draft genome information of white flower Hibiscus syriacus.</title>
        <authorList>
            <person name="Kim Y.-M."/>
        </authorList>
    </citation>
    <scope>NUCLEOTIDE SEQUENCE [LARGE SCALE GENOMIC DNA]</scope>
    <source>
        <strain evidence="2">YM2019G1</strain>
    </source>
</reference>
<dbReference type="InterPro" id="IPR011009">
    <property type="entry name" value="Kinase-like_dom_sf"/>
</dbReference>
<dbReference type="AlphaFoldDB" id="A0A6A3CW29"/>
<name>A0A6A3CW29_HIBSY</name>
<organism evidence="2 3">
    <name type="scientific">Hibiscus syriacus</name>
    <name type="common">Rose of Sharon</name>
    <dbReference type="NCBI Taxonomy" id="106335"/>
    <lineage>
        <taxon>Eukaryota</taxon>
        <taxon>Viridiplantae</taxon>
        <taxon>Streptophyta</taxon>
        <taxon>Embryophyta</taxon>
        <taxon>Tracheophyta</taxon>
        <taxon>Spermatophyta</taxon>
        <taxon>Magnoliopsida</taxon>
        <taxon>eudicotyledons</taxon>
        <taxon>Gunneridae</taxon>
        <taxon>Pentapetalae</taxon>
        <taxon>rosids</taxon>
        <taxon>malvids</taxon>
        <taxon>Malvales</taxon>
        <taxon>Malvaceae</taxon>
        <taxon>Malvoideae</taxon>
        <taxon>Hibiscus</taxon>
    </lineage>
</organism>
<evidence type="ECO:0000313" key="3">
    <source>
        <dbReference type="Proteomes" id="UP000436088"/>
    </source>
</evidence>
<evidence type="ECO:0000259" key="1">
    <source>
        <dbReference type="PROSITE" id="PS50011"/>
    </source>
</evidence>
<dbReference type="InterPro" id="IPR046958">
    <property type="entry name" value="RBK1/2/STUNTED"/>
</dbReference>
<dbReference type="EMBL" id="VEPZ02000196">
    <property type="protein sequence ID" value="KAE8731399.1"/>
    <property type="molecule type" value="Genomic_DNA"/>
</dbReference>
<proteinExistence type="predicted"/>
<sequence>MIDSSVVGTFGYIAPEYFMEGSNKIDVYSFGIVLLELLSGRRPVSSKAVNQQESLIQWASALLERSNLQGFVDPALDGDFNVAETHRMLLAATLCLNQLDIHRPEVSPLNTHAICASKPPIERNITQILSKLIPIFSAGGGRQSPILGPSPA</sequence>
<accession>A0A6A3CW29</accession>
<dbReference type="GO" id="GO:0005524">
    <property type="term" value="F:ATP binding"/>
    <property type="evidence" value="ECO:0007669"/>
    <property type="project" value="InterPro"/>
</dbReference>
<dbReference type="PROSITE" id="PS50011">
    <property type="entry name" value="PROTEIN_KINASE_DOM"/>
    <property type="match status" value="1"/>
</dbReference>
<comment type="caution">
    <text evidence="2">The sequence shown here is derived from an EMBL/GenBank/DDBJ whole genome shotgun (WGS) entry which is preliminary data.</text>
</comment>
<dbReference type="GO" id="GO:0004672">
    <property type="term" value="F:protein kinase activity"/>
    <property type="evidence" value="ECO:0007669"/>
    <property type="project" value="InterPro"/>
</dbReference>
<dbReference type="Gene3D" id="1.10.510.10">
    <property type="entry name" value="Transferase(Phosphotransferase) domain 1"/>
    <property type="match status" value="1"/>
</dbReference>
<evidence type="ECO:0000313" key="2">
    <source>
        <dbReference type="EMBL" id="KAE8731399.1"/>
    </source>
</evidence>
<dbReference type="PANTHER" id="PTHR47987:SF11">
    <property type="entry name" value="RECEPTOR-LIKE CYTOSOLIC SERINE_THREONINE-PROTEIN KINASE RBK1 ISOFORM X1"/>
    <property type="match status" value="1"/>
</dbReference>
<protein>
    <recommendedName>
        <fullName evidence="1">Protein kinase domain-containing protein</fullName>
    </recommendedName>
</protein>
<dbReference type="PANTHER" id="PTHR47987">
    <property type="entry name" value="OS08G0249100 PROTEIN"/>
    <property type="match status" value="1"/>
</dbReference>
<dbReference type="Proteomes" id="UP000436088">
    <property type="component" value="Unassembled WGS sequence"/>
</dbReference>
<dbReference type="SUPFAM" id="SSF56112">
    <property type="entry name" value="Protein kinase-like (PK-like)"/>
    <property type="match status" value="1"/>
</dbReference>